<keyword evidence="3" id="KW-0677">Repeat</keyword>
<dbReference type="PANTHER" id="PTHR24369">
    <property type="entry name" value="ANTIGEN BSP, PUTATIVE-RELATED"/>
    <property type="match status" value="1"/>
</dbReference>
<dbReference type="PANTHER" id="PTHR24369:SF210">
    <property type="entry name" value="CHAOPTIN-RELATED"/>
    <property type="match status" value="1"/>
</dbReference>
<dbReference type="Gene3D" id="3.80.10.10">
    <property type="entry name" value="Ribonuclease Inhibitor"/>
    <property type="match status" value="1"/>
</dbReference>
<evidence type="ECO:0000256" key="1">
    <source>
        <dbReference type="ARBA" id="ARBA00022614"/>
    </source>
</evidence>
<feature type="region of interest" description="Disordered" evidence="4">
    <location>
        <begin position="362"/>
        <end position="381"/>
    </location>
</feature>
<accession>A0A2B4SZ53</accession>
<dbReference type="Pfam" id="PF13855">
    <property type="entry name" value="LRR_8"/>
    <property type="match status" value="1"/>
</dbReference>
<dbReference type="SUPFAM" id="SSF52058">
    <property type="entry name" value="L domain-like"/>
    <property type="match status" value="1"/>
</dbReference>
<feature type="transmembrane region" description="Helical" evidence="5">
    <location>
        <begin position="190"/>
        <end position="214"/>
    </location>
</feature>
<comment type="caution">
    <text evidence="7">The sequence shown here is derived from an EMBL/GenBank/DDBJ whole genome shotgun (WGS) entry which is preliminary data.</text>
</comment>
<keyword evidence="8" id="KW-1185">Reference proteome</keyword>
<feature type="chain" id="PRO_5012721898" evidence="6">
    <location>
        <begin position="25"/>
        <end position="425"/>
    </location>
</feature>
<evidence type="ECO:0000256" key="4">
    <source>
        <dbReference type="SAM" id="MobiDB-lite"/>
    </source>
</evidence>
<dbReference type="InterPro" id="IPR032675">
    <property type="entry name" value="LRR_dom_sf"/>
</dbReference>
<organism evidence="7 8">
    <name type="scientific">Stylophora pistillata</name>
    <name type="common">Smooth cauliflower coral</name>
    <dbReference type="NCBI Taxonomy" id="50429"/>
    <lineage>
        <taxon>Eukaryota</taxon>
        <taxon>Metazoa</taxon>
        <taxon>Cnidaria</taxon>
        <taxon>Anthozoa</taxon>
        <taxon>Hexacorallia</taxon>
        <taxon>Scleractinia</taxon>
        <taxon>Astrocoeniina</taxon>
        <taxon>Pocilloporidae</taxon>
        <taxon>Stylophora</taxon>
    </lineage>
</organism>
<evidence type="ECO:0000256" key="2">
    <source>
        <dbReference type="ARBA" id="ARBA00022729"/>
    </source>
</evidence>
<dbReference type="Proteomes" id="UP000225706">
    <property type="component" value="Unassembled WGS sequence"/>
</dbReference>
<feature type="region of interest" description="Disordered" evidence="4">
    <location>
        <begin position="244"/>
        <end position="348"/>
    </location>
</feature>
<evidence type="ECO:0000256" key="6">
    <source>
        <dbReference type="SAM" id="SignalP"/>
    </source>
</evidence>
<evidence type="ECO:0000313" key="7">
    <source>
        <dbReference type="EMBL" id="PFX33852.1"/>
    </source>
</evidence>
<keyword evidence="5" id="KW-1133">Transmembrane helix</keyword>
<reference evidence="8" key="1">
    <citation type="journal article" date="2017" name="bioRxiv">
        <title>Comparative analysis of the genomes of Stylophora pistillata and Acropora digitifera provides evidence for extensive differences between species of corals.</title>
        <authorList>
            <person name="Voolstra C.R."/>
            <person name="Li Y."/>
            <person name="Liew Y.J."/>
            <person name="Baumgarten S."/>
            <person name="Zoccola D."/>
            <person name="Flot J.-F."/>
            <person name="Tambutte S."/>
            <person name="Allemand D."/>
            <person name="Aranda M."/>
        </authorList>
    </citation>
    <scope>NUCLEOTIDE SEQUENCE [LARGE SCALE GENOMIC DNA]</scope>
</reference>
<evidence type="ECO:0000256" key="5">
    <source>
        <dbReference type="SAM" id="Phobius"/>
    </source>
</evidence>
<dbReference type="EMBL" id="LSMT01000008">
    <property type="protein sequence ID" value="PFX33852.1"/>
    <property type="molecule type" value="Genomic_DNA"/>
</dbReference>
<keyword evidence="5" id="KW-0472">Membrane</keyword>
<evidence type="ECO:0000313" key="8">
    <source>
        <dbReference type="Proteomes" id="UP000225706"/>
    </source>
</evidence>
<dbReference type="InterPro" id="IPR001611">
    <property type="entry name" value="Leu-rich_rpt"/>
</dbReference>
<feature type="compositionally biased region" description="Polar residues" evidence="4">
    <location>
        <begin position="314"/>
        <end position="330"/>
    </location>
</feature>
<protein>
    <submittedName>
        <fullName evidence="7">Uncharacterized protein</fullName>
    </submittedName>
</protein>
<evidence type="ECO:0000256" key="3">
    <source>
        <dbReference type="ARBA" id="ARBA00022737"/>
    </source>
</evidence>
<sequence length="425" mass="48227">MSVGKMILCLAFVMAMNVFLPVAAENFQCPSNCRCSSSFLGVTCPGMTEFPDLPFASRVKSLDLSDGHIMEIRKESLKRYENLRYFDLRGKKLKGVEPGLFSEMDTIGRLFIEQNPWSCDKLSLEVLQNELIDLIEKNHLDNFDGGKTICFDPPDMKGKKPLYYKNTTVARAHFLIRTYKAYPSPTTPGIMIILVIIMVLLFLAVVFSVIKIYGKKILDRTMDMWKPGSTKDDMDKMEAGELETESLFTDNMKKRRRRSRGIPGAKANTSSSDEDDNKKQTRTSERPKPKTKKPRTESGGFPRGVDSSGEKPRSPSTVVNPMMEWQQQSGGLREESFDADESGHSTVVDQEDYLKDKMKQQRWQSSGFAKNETSSDANKSSLSTLFGLEDYLKDKMREEKEESCGFEEANSSSDEDWKFTTVDLY</sequence>
<feature type="compositionally biased region" description="Basic and acidic residues" evidence="4">
    <location>
        <begin position="276"/>
        <end position="288"/>
    </location>
</feature>
<dbReference type="AlphaFoldDB" id="A0A2B4SZ53"/>
<dbReference type="OrthoDB" id="5969065at2759"/>
<name>A0A2B4SZ53_STYPI</name>
<keyword evidence="2 6" id="KW-0732">Signal</keyword>
<dbReference type="GO" id="GO:0005886">
    <property type="term" value="C:plasma membrane"/>
    <property type="evidence" value="ECO:0007669"/>
    <property type="project" value="TreeGrafter"/>
</dbReference>
<feature type="signal peptide" evidence="6">
    <location>
        <begin position="1"/>
        <end position="24"/>
    </location>
</feature>
<keyword evidence="1" id="KW-0433">Leucine-rich repeat</keyword>
<keyword evidence="5" id="KW-0812">Transmembrane</keyword>
<proteinExistence type="predicted"/>
<gene>
    <name evidence="7" type="ORF">AWC38_SpisGene1276</name>
</gene>
<dbReference type="InterPro" id="IPR050541">
    <property type="entry name" value="LRR_TM_domain-containing"/>
</dbReference>